<dbReference type="GO" id="GO:0051536">
    <property type="term" value="F:iron-sulfur cluster binding"/>
    <property type="evidence" value="ECO:0007669"/>
    <property type="project" value="UniProtKB-KW"/>
</dbReference>
<keyword evidence="6" id="KW-0808">Transferase</keyword>
<dbReference type="InterPro" id="IPR016435">
    <property type="entry name" value="DPH1/DPH2"/>
</dbReference>
<keyword evidence="9" id="KW-0408">Iron</keyword>
<dbReference type="AlphaFoldDB" id="A0AAV0AL04"/>
<accession>A0AAV0AL04</accession>
<dbReference type="FunFam" id="3.40.50.11840:FF:000001">
    <property type="entry name" value="2-(3-amino-3-carboxypropyl)histidine synthase subunit 1"/>
    <property type="match status" value="1"/>
</dbReference>
<dbReference type="InterPro" id="IPR042263">
    <property type="entry name" value="DPH1/DPH2_1"/>
</dbReference>
<feature type="compositionally biased region" description="Basic and acidic residues" evidence="16">
    <location>
        <begin position="1"/>
        <end position="11"/>
    </location>
</feature>
<gene>
    <name evidence="17" type="ORF">PPACK8108_LOCUS3344</name>
</gene>
<evidence type="ECO:0000256" key="1">
    <source>
        <dbReference type="ARBA" id="ARBA00001966"/>
    </source>
</evidence>
<dbReference type="GO" id="GO:0046872">
    <property type="term" value="F:metal ion binding"/>
    <property type="evidence" value="ECO:0007669"/>
    <property type="project" value="UniProtKB-KW"/>
</dbReference>
<dbReference type="EMBL" id="CALTRL010000607">
    <property type="protein sequence ID" value="CAH7668790.1"/>
    <property type="molecule type" value="Genomic_DNA"/>
</dbReference>
<dbReference type="PANTHER" id="PTHR10762">
    <property type="entry name" value="DIPHTHAMIDE BIOSYNTHESIS PROTEIN"/>
    <property type="match status" value="1"/>
</dbReference>
<dbReference type="NCBIfam" id="TIGR00322">
    <property type="entry name" value="diphth2_R"/>
    <property type="match status" value="3"/>
</dbReference>
<keyword evidence="8" id="KW-0479">Metal-binding</keyword>
<dbReference type="SFLD" id="SFLDS00032">
    <property type="entry name" value="Radical_SAM_3-amino-3-carboxyp"/>
    <property type="match status" value="1"/>
</dbReference>
<feature type="compositionally biased region" description="Basic and acidic residues" evidence="16">
    <location>
        <begin position="38"/>
        <end position="48"/>
    </location>
</feature>
<dbReference type="Proteomes" id="UP001153365">
    <property type="component" value="Unassembled WGS sequence"/>
</dbReference>
<evidence type="ECO:0000256" key="7">
    <source>
        <dbReference type="ARBA" id="ARBA00022691"/>
    </source>
</evidence>
<keyword evidence="18" id="KW-1185">Reference proteome</keyword>
<comment type="pathway">
    <text evidence="2">Protein modification; peptidyl-diphthamide biosynthesis.</text>
</comment>
<dbReference type="Gene3D" id="3.40.50.11840">
    <property type="entry name" value="Diphthamide synthesis DPH1/DPH2 domain 1"/>
    <property type="match status" value="1"/>
</dbReference>
<dbReference type="Gene3D" id="3.40.50.11860">
    <property type="entry name" value="Diphthamide synthesis DPH1/DPH2 domain 3"/>
    <property type="match status" value="1"/>
</dbReference>
<evidence type="ECO:0000256" key="3">
    <source>
        <dbReference type="ARBA" id="ARBA00010173"/>
    </source>
</evidence>
<evidence type="ECO:0000313" key="18">
    <source>
        <dbReference type="Proteomes" id="UP001153365"/>
    </source>
</evidence>
<evidence type="ECO:0000256" key="4">
    <source>
        <dbReference type="ARBA" id="ARBA00012221"/>
    </source>
</evidence>
<evidence type="ECO:0000256" key="8">
    <source>
        <dbReference type="ARBA" id="ARBA00022723"/>
    </source>
</evidence>
<evidence type="ECO:0000256" key="9">
    <source>
        <dbReference type="ARBA" id="ARBA00023004"/>
    </source>
</evidence>
<evidence type="ECO:0000313" key="17">
    <source>
        <dbReference type="EMBL" id="CAH7668790.1"/>
    </source>
</evidence>
<proteinExistence type="inferred from homology"/>
<feature type="compositionally biased region" description="Polar residues" evidence="16">
    <location>
        <begin position="56"/>
        <end position="69"/>
    </location>
</feature>
<dbReference type="EC" id="2.5.1.108" evidence="4"/>
<comment type="cofactor">
    <cofactor evidence="1">
        <name>[4Fe-4S] cluster</name>
        <dbReference type="ChEBI" id="CHEBI:49883"/>
    </cofactor>
</comment>
<comment type="catalytic activity">
    <reaction evidence="14">
        <text>L-histidyl-[translation elongation factor 2] + S-adenosyl-L-methionine = 2-[(3S)-amino-3-carboxypropyl]-L-histidyl-[translation elongation factor 2] + S-methyl-5'-thioadenosine + H(+)</text>
        <dbReference type="Rhea" id="RHEA:36783"/>
        <dbReference type="Rhea" id="RHEA-COMP:9748"/>
        <dbReference type="Rhea" id="RHEA-COMP:9749"/>
        <dbReference type="ChEBI" id="CHEBI:15378"/>
        <dbReference type="ChEBI" id="CHEBI:17509"/>
        <dbReference type="ChEBI" id="CHEBI:29979"/>
        <dbReference type="ChEBI" id="CHEBI:59789"/>
        <dbReference type="ChEBI" id="CHEBI:73995"/>
        <dbReference type="EC" id="2.5.1.108"/>
    </reaction>
</comment>
<sequence length="613" mass="69355">MSDSSSKHLQQDDGMTNKSNSRIRFVGRRSTAGTEKISGSKDLFDRLKHQVHQPGGRSNTLFKGSSNGRSIRESSKVSDGTSDDQELNRLVSNLLPVNYNFEIRKTIHQINLHRVRSVALQMPEGLIQWSLTISDLLKKFCSSCETVIVMGDVTYGACCVDDYTAKSLGCQMIVHYGHSCLIPIDQTTIRTLYVFVEIGIDQKHLEQTIRLNFPACLNPKEKTSDLPTNDHEGEDDLVVVRLAVVGTVQFISAVQALKYDLEREENDDNHQDSNSSLKMICDDDNGRMQQHGENLSKMTGRYRVKFEVTVPQIKPLSPGEILGCTAPKLSPSTDAILYVGDGRFHLESIMITNPRIRAFRYDPYQKRVTEESYDHRLMRSIRSKSIRIATDSLKNQRPERTLDDVGGLERSPDGDDWGLILGTLGRQGNLRVLKSITDGFNKTTMMTNGSNRGRRAIVPILLSEISARKLMSFGSTSLGVFVQTSCPRLSIDWGDSLFTESDEVFDTNNTNESYNNNRSSNTDDDGDGCEGKDRGREIVEMRRERFFRPVLNPYEAKICFGEVERFDETYEETIKPGDTEKTTFRDYPMDFYADDSLGDWTPRHKVKKKIVKI</sequence>
<evidence type="ECO:0000256" key="10">
    <source>
        <dbReference type="ARBA" id="ARBA00023014"/>
    </source>
</evidence>
<evidence type="ECO:0000256" key="11">
    <source>
        <dbReference type="ARBA" id="ARBA00031690"/>
    </source>
</evidence>
<evidence type="ECO:0000256" key="6">
    <source>
        <dbReference type="ARBA" id="ARBA00022679"/>
    </source>
</evidence>
<keyword evidence="7" id="KW-0949">S-adenosyl-L-methionine</keyword>
<dbReference type="Pfam" id="PF01866">
    <property type="entry name" value="Diphthamide_syn"/>
    <property type="match status" value="3"/>
</dbReference>
<comment type="function">
    <text evidence="15">Catalyzes the first step of diphthamide biosynthesis, a post-translational modification of histidine which occurs in elongation factor 2. DPH1 and DPH2 transfer a 3-amino-3-carboxypropyl (ACP) group from S-adenosyl-L-methionine (SAM) to a histidine residue, the reaction is assisted by a reduction system comprising DPH3 and a NADH-dependent reductase, predominantly CBR1.</text>
</comment>
<evidence type="ECO:0000256" key="14">
    <source>
        <dbReference type="ARBA" id="ARBA00048403"/>
    </source>
</evidence>
<dbReference type="InterPro" id="IPR042264">
    <property type="entry name" value="DPH1/DPH2_2"/>
</dbReference>
<dbReference type="InterPro" id="IPR042265">
    <property type="entry name" value="DPH1/DPH2_3"/>
</dbReference>
<evidence type="ECO:0000256" key="13">
    <source>
        <dbReference type="ARBA" id="ARBA00032789"/>
    </source>
</evidence>
<comment type="similarity">
    <text evidence="3">Belongs to the DPH1/DPH2 family. DPH1 subfamily.</text>
</comment>
<reference evidence="17" key="1">
    <citation type="submission" date="2022-06" db="EMBL/GenBank/DDBJ databases">
        <authorList>
            <consortium name="SYNGENTA / RWTH Aachen University"/>
        </authorList>
    </citation>
    <scope>NUCLEOTIDE SEQUENCE</scope>
</reference>
<evidence type="ECO:0000256" key="2">
    <source>
        <dbReference type="ARBA" id="ARBA00005156"/>
    </source>
</evidence>
<feature type="region of interest" description="Disordered" evidence="16">
    <location>
        <begin position="1"/>
        <end position="84"/>
    </location>
</feature>
<dbReference type="GO" id="GO:0090560">
    <property type="term" value="F:2-(3-amino-3-carboxypropyl)histidine synthase activity"/>
    <property type="evidence" value="ECO:0007669"/>
    <property type="project" value="UniProtKB-EC"/>
</dbReference>
<feature type="region of interest" description="Disordered" evidence="16">
    <location>
        <begin position="506"/>
        <end position="533"/>
    </location>
</feature>
<keyword evidence="10" id="KW-0411">Iron-sulfur</keyword>
<evidence type="ECO:0000256" key="5">
    <source>
        <dbReference type="ARBA" id="ARBA00021915"/>
    </source>
</evidence>
<protein>
    <recommendedName>
        <fullName evidence="5">2-(3-amino-3-carboxypropyl)histidine synthase subunit 1</fullName>
        <ecNumber evidence="4">2.5.1.108</ecNumber>
    </recommendedName>
    <alternativeName>
        <fullName evidence="12">Diphthamide biosynthesis protein 1</fullName>
    </alternativeName>
    <alternativeName>
        <fullName evidence="13">Diphtheria toxin resistance protein 1</fullName>
    </alternativeName>
    <alternativeName>
        <fullName evidence="11">S-adenosyl-L-methionine:L-histidine 3-amino-3-carboxypropyltransferase 1</fullName>
    </alternativeName>
</protein>
<dbReference type="GO" id="GO:0017183">
    <property type="term" value="P:protein histidyl modification to diphthamide"/>
    <property type="evidence" value="ECO:0007669"/>
    <property type="project" value="InterPro"/>
</dbReference>
<feature type="compositionally biased region" description="Low complexity" evidence="16">
    <location>
        <begin position="507"/>
        <end position="520"/>
    </location>
</feature>
<evidence type="ECO:0000256" key="12">
    <source>
        <dbReference type="ARBA" id="ARBA00032574"/>
    </source>
</evidence>
<dbReference type="PANTHER" id="PTHR10762:SF1">
    <property type="entry name" value="2-(3-AMINO-3-CARBOXYPROPYL)HISTIDINE SYNTHASE SUBUNIT 1"/>
    <property type="match status" value="1"/>
</dbReference>
<organism evidence="17 18">
    <name type="scientific">Phakopsora pachyrhizi</name>
    <name type="common">Asian soybean rust disease fungus</name>
    <dbReference type="NCBI Taxonomy" id="170000"/>
    <lineage>
        <taxon>Eukaryota</taxon>
        <taxon>Fungi</taxon>
        <taxon>Dikarya</taxon>
        <taxon>Basidiomycota</taxon>
        <taxon>Pucciniomycotina</taxon>
        <taxon>Pucciniomycetes</taxon>
        <taxon>Pucciniales</taxon>
        <taxon>Phakopsoraceae</taxon>
        <taxon>Phakopsora</taxon>
    </lineage>
</organism>
<evidence type="ECO:0000256" key="15">
    <source>
        <dbReference type="ARBA" id="ARBA00060338"/>
    </source>
</evidence>
<feature type="compositionally biased region" description="Polar residues" evidence="16">
    <location>
        <begin position="12"/>
        <end position="22"/>
    </location>
</feature>
<evidence type="ECO:0000256" key="16">
    <source>
        <dbReference type="SAM" id="MobiDB-lite"/>
    </source>
</evidence>
<comment type="caution">
    <text evidence="17">The sequence shown here is derived from an EMBL/GenBank/DDBJ whole genome shotgun (WGS) entry which is preliminary data.</text>
</comment>
<name>A0AAV0AL04_PHAPC</name>
<dbReference type="Gene3D" id="3.40.50.11850">
    <property type="entry name" value="Diphthamide synthesis DPH1/DPH2 domain 2"/>
    <property type="match status" value="1"/>
</dbReference>